<name>A0A806FG06_BIFAN</name>
<evidence type="ECO:0000313" key="2">
    <source>
        <dbReference type="EMBL" id="AEK29687.1"/>
    </source>
</evidence>
<sequence>MGQNPAPICPKLRRWALALPSPIPTSRKPPQPATPHKPLPTVAPHPRITLQASFQPL</sequence>
<gene>
    <name evidence="2" type="ORF">BALAC2494_01682</name>
</gene>
<proteinExistence type="predicted"/>
<organism evidence="2 3">
    <name type="scientific">Bifidobacterium animalis subsp. lactis CNCM I-2494</name>
    <dbReference type="NCBI Taxonomy" id="1042403"/>
    <lineage>
        <taxon>Bacteria</taxon>
        <taxon>Bacillati</taxon>
        <taxon>Actinomycetota</taxon>
        <taxon>Actinomycetes</taxon>
        <taxon>Bifidobacteriales</taxon>
        <taxon>Bifidobacteriaceae</taxon>
        <taxon>Bifidobacterium</taxon>
    </lineage>
</organism>
<dbReference type="EMBL" id="CP002915">
    <property type="protein sequence ID" value="AEK29687.1"/>
    <property type="molecule type" value="Genomic_DNA"/>
</dbReference>
<evidence type="ECO:0000313" key="3">
    <source>
        <dbReference type="Proteomes" id="UP000008394"/>
    </source>
</evidence>
<accession>A0A806FG06</accession>
<evidence type="ECO:0000256" key="1">
    <source>
        <dbReference type="SAM" id="MobiDB-lite"/>
    </source>
</evidence>
<dbReference type="Proteomes" id="UP000008394">
    <property type="component" value="Chromosome"/>
</dbReference>
<dbReference type="AlphaFoldDB" id="A0A806FG06"/>
<feature type="compositionally biased region" description="Pro residues" evidence="1">
    <location>
        <begin position="21"/>
        <end position="43"/>
    </location>
</feature>
<reference evidence="2 3" key="1">
    <citation type="journal article" date="2011" name="J. Bacteriol.">
        <title>Genome Sequence of the Probiotic Strain Bifidobacterium animalis subsp. lactis CNCM I-2494.</title>
        <authorList>
            <person name="Chervaux C."/>
            <person name="Grimaldi C."/>
            <person name="Bolotin A."/>
            <person name="Quinquis B."/>
            <person name="Legrain-Raspaud S."/>
            <person name="van Hylckama Vlieg J.E."/>
            <person name="Denariaz G."/>
            <person name="Smokvina T."/>
        </authorList>
    </citation>
    <scope>NUCLEOTIDE SEQUENCE [LARGE SCALE GENOMIC DNA]</scope>
    <source>
        <strain evidence="2 3">CNCM I-2494</strain>
    </source>
</reference>
<feature type="region of interest" description="Disordered" evidence="1">
    <location>
        <begin position="19"/>
        <end position="57"/>
    </location>
</feature>
<protein>
    <submittedName>
        <fullName evidence="2">Uncharacterized protein</fullName>
    </submittedName>
</protein>
<dbReference type="KEGG" id="bnm:BALAC2494_01682"/>